<gene>
    <name evidence="1" type="ORF">H312_01917</name>
</gene>
<dbReference type="HOGENOM" id="CLU_1170411_0_0_1"/>
<protein>
    <recommendedName>
        <fullName evidence="3">Cleavage/polyadenylation specificity factor A subunit C-terminal domain-containing protein</fullName>
    </recommendedName>
</protein>
<keyword evidence="2" id="KW-1185">Reference proteome</keyword>
<reference evidence="2" key="1">
    <citation type="submission" date="2013-02" db="EMBL/GenBank/DDBJ databases">
        <authorList>
            <consortium name="The Broad Institute Genome Sequencing Platform"/>
            <person name="Cuomo C."/>
            <person name="Becnel J."/>
            <person name="Sanscrainte N."/>
            <person name="Walker B."/>
            <person name="Young S.K."/>
            <person name="Zeng Q."/>
            <person name="Gargeya S."/>
            <person name="Fitzgerald M."/>
            <person name="Haas B."/>
            <person name="Abouelleil A."/>
            <person name="Alvarado L."/>
            <person name="Arachchi H.M."/>
            <person name="Berlin A.M."/>
            <person name="Chapman S.B."/>
            <person name="Dewar J."/>
            <person name="Goldberg J."/>
            <person name="Griggs A."/>
            <person name="Gujja S."/>
            <person name="Hansen M."/>
            <person name="Howarth C."/>
            <person name="Imamovic A."/>
            <person name="Larimer J."/>
            <person name="McCowan C."/>
            <person name="Murphy C."/>
            <person name="Neiman D."/>
            <person name="Pearson M."/>
            <person name="Priest M."/>
            <person name="Roberts A."/>
            <person name="Saif S."/>
            <person name="Shea T."/>
            <person name="Sisk P."/>
            <person name="Sykes S."/>
            <person name="Wortman J."/>
            <person name="Nusbaum C."/>
            <person name="Birren B."/>
        </authorList>
    </citation>
    <scope>NUCLEOTIDE SEQUENCE [LARGE SCALE GENOMIC DNA]</scope>
    <source>
        <strain evidence="2">PRA339</strain>
    </source>
</reference>
<name>A0A059F121_9MICR</name>
<sequence length="284" mass="33821">MNLLLTKKKRTNSIKKINIGEINYKIKHLLIHNSIYVVVDTRNTIYFIYNIESPERITVKIENEYYNITNIFVLNNKLITSSDKSEMLYEFEFMHDSKSVKKVPIIKKTEEKGYKGAVLCKCNNEVFLIGDKVYCMDGESYNIKYILDINIKQMTSSCNYQYYLTDNNEILIYNKKIALKRVSLEDKFNLTNIYNFNDQIYLIYANIIKIYDEMIENNLKIIKKEIKNIIFINGKIHFNDENNLEELVGTKIKFLSRERRINNLYYSDYLIGCIGRKIYKFIHL</sequence>
<dbReference type="AlphaFoldDB" id="A0A059F121"/>
<evidence type="ECO:0008006" key="3">
    <source>
        <dbReference type="Google" id="ProtNLM"/>
    </source>
</evidence>
<organism evidence="1 2">
    <name type="scientific">Anncaliia algerae PRA339</name>
    <dbReference type="NCBI Taxonomy" id="1288291"/>
    <lineage>
        <taxon>Eukaryota</taxon>
        <taxon>Fungi</taxon>
        <taxon>Fungi incertae sedis</taxon>
        <taxon>Microsporidia</taxon>
        <taxon>Tubulinosematoidea</taxon>
        <taxon>Tubulinosematidae</taxon>
        <taxon>Anncaliia</taxon>
    </lineage>
</organism>
<dbReference type="EMBL" id="KK365168">
    <property type="protein sequence ID" value="KCZ80661.1"/>
    <property type="molecule type" value="Genomic_DNA"/>
</dbReference>
<accession>A0A059F121</accession>
<proteinExistence type="predicted"/>
<reference evidence="1 2" key="2">
    <citation type="submission" date="2014-03" db="EMBL/GenBank/DDBJ databases">
        <title>The Genome Sequence of Anncaliia algerae insect isolate PRA339.</title>
        <authorList>
            <consortium name="The Broad Institute Genome Sequencing Platform"/>
            <consortium name="The Broad Institute Genome Sequencing Center for Infectious Disease"/>
            <person name="Cuomo C."/>
            <person name="Becnel J."/>
            <person name="Sanscrainte N."/>
            <person name="Walker B."/>
            <person name="Young S.K."/>
            <person name="Zeng Q."/>
            <person name="Gargeya S."/>
            <person name="Fitzgerald M."/>
            <person name="Haas B."/>
            <person name="Abouelleil A."/>
            <person name="Alvarado L."/>
            <person name="Arachchi H.M."/>
            <person name="Berlin A.M."/>
            <person name="Chapman S.B."/>
            <person name="Dewar J."/>
            <person name="Goldberg J."/>
            <person name="Griggs A."/>
            <person name="Gujja S."/>
            <person name="Hansen M."/>
            <person name="Howarth C."/>
            <person name="Imamovic A."/>
            <person name="Larimer J."/>
            <person name="McCowan C."/>
            <person name="Murphy C."/>
            <person name="Neiman D."/>
            <person name="Pearson M."/>
            <person name="Priest M."/>
            <person name="Roberts A."/>
            <person name="Saif S."/>
            <person name="Shea T."/>
            <person name="Sisk P."/>
            <person name="Sykes S."/>
            <person name="Wortman J."/>
            <person name="Nusbaum C."/>
            <person name="Birren B."/>
        </authorList>
    </citation>
    <scope>NUCLEOTIDE SEQUENCE [LARGE SCALE GENOMIC DNA]</scope>
    <source>
        <strain evidence="1 2">PRA339</strain>
    </source>
</reference>
<dbReference type="VEuPathDB" id="MicrosporidiaDB:H312_01917"/>
<evidence type="ECO:0000313" key="1">
    <source>
        <dbReference type="EMBL" id="KCZ80661.1"/>
    </source>
</evidence>
<evidence type="ECO:0000313" key="2">
    <source>
        <dbReference type="Proteomes" id="UP000030655"/>
    </source>
</evidence>
<dbReference type="OrthoDB" id="2197052at2759"/>
<dbReference type="Proteomes" id="UP000030655">
    <property type="component" value="Unassembled WGS sequence"/>
</dbReference>